<evidence type="ECO:0000313" key="3">
    <source>
        <dbReference type="Proteomes" id="UP000664857"/>
    </source>
</evidence>
<dbReference type="PANTHER" id="PTHR11851:SF186">
    <property type="entry name" value="INACTIVE METALLOPROTEASE YMFF-RELATED"/>
    <property type="match status" value="1"/>
</dbReference>
<dbReference type="InterPro" id="IPR011249">
    <property type="entry name" value="Metalloenz_LuxS/M16"/>
</dbReference>
<gene>
    <name evidence="2" type="ORF">DOK76_01280</name>
</gene>
<proteinExistence type="predicted"/>
<dbReference type="InterPro" id="IPR007863">
    <property type="entry name" value="Peptidase_M16_C"/>
</dbReference>
<evidence type="ECO:0000259" key="1">
    <source>
        <dbReference type="Pfam" id="PF05193"/>
    </source>
</evidence>
<protein>
    <submittedName>
        <fullName evidence="2">Insulinase family protein</fullName>
    </submittedName>
</protein>
<sequence length="422" mass="48002">MTFELNQNVNLHVIPTNKYKTVRLLVRFSAPLSTETSSKRALLASLMETNSLNFPDQTSLSKQLSELFGASFGIGVSRNGNEHYLTLGMNIINDHLVPSGTSVLESAVAFLKEIIFAPHIINNQFEPETFLREKENLMEYIRSIFDDKQTYASLSLQNLFFARSSSQRTPSFGSIEGIEKETASSMAAYYQQMIAQDKIDILVIGDVAEGYVARCFKDFGFSDRPYDKGPLFYQQSLQNVIHQKTEQLPVVQSKLNLAYHCDIYYYDELYFALMVFNGLFGGFPHSKLFLNVREKHSLAYYASSSVEPFRGLLTVQTGIDGKNREKVLRLVNEQLKDLASGKVSLDDLEQTKVMLINQFLLSLDNQRALLEQTFLKIKVPNADISQEEWVKRVQDVTIEDVQAVAKHIKLQAVYFMEGEKEQ</sequence>
<comment type="caution">
    <text evidence="2">The sequence shown here is derived from an EMBL/GenBank/DDBJ whole genome shotgun (WGS) entry which is preliminary data.</text>
</comment>
<evidence type="ECO:0000313" key="2">
    <source>
        <dbReference type="EMBL" id="MBO0475681.1"/>
    </source>
</evidence>
<feature type="domain" description="Peptidase M16 C-terminal" evidence="1">
    <location>
        <begin position="182"/>
        <end position="352"/>
    </location>
</feature>
<dbReference type="Pfam" id="PF05193">
    <property type="entry name" value="Peptidase_M16_C"/>
    <property type="match status" value="1"/>
</dbReference>
<organism evidence="2 3">
    <name type="scientific">Candidatus Vagococcus giribetii</name>
    <dbReference type="NCBI Taxonomy" id="2230876"/>
    <lineage>
        <taxon>Bacteria</taxon>
        <taxon>Bacillati</taxon>
        <taxon>Bacillota</taxon>
        <taxon>Bacilli</taxon>
        <taxon>Lactobacillales</taxon>
        <taxon>Enterococcaceae</taxon>
        <taxon>Vagococcus</taxon>
    </lineage>
</organism>
<dbReference type="RefSeq" id="WP_206964397.1">
    <property type="nucleotide sequence ID" value="NZ_JAFLVX010000004.1"/>
</dbReference>
<dbReference type="EMBL" id="JAFLVX010000004">
    <property type="protein sequence ID" value="MBO0475681.1"/>
    <property type="molecule type" value="Genomic_DNA"/>
</dbReference>
<accession>A0ABS3HPL6</accession>
<dbReference type="Proteomes" id="UP000664857">
    <property type="component" value="Unassembled WGS sequence"/>
</dbReference>
<name>A0ABS3HPL6_9ENTE</name>
<keyword evidence="3" id="KW-1185">Reference proteome</keyword>
<dbReference type="PANTHER" id="PTHR11851">
    <property type="entry name" value="METALLOPROTEASE"/>
    <property type="match status" value="1"/>
</dbReference>
<dbReference type="NCBIfam" id="NF047422">
    <property type="entry name" value="YfmF_fam"/>
    <property type="match status" value="1"/>
</dbReference>
<dbReference type="SUPFAM" id="SSF63411">
    <property type="entry name" value="LuxS/MPP-like metallohydrolase"/>
    <property type="match status" value="2"/>
</dbReference>
<reference evidence="2 3" key="1">
    <citation type="submission" date="2021-03" db="EMBL/GenBank/DDBJ databases">
        <title>Enterococcal diversity collection.</title>
        <authorList>
            <person name="Gilmore M.S."/>
            <person name="Schwartzman J."/>
            <person name="Van Tyne D."/>
            <person name="Martin M."/>
            <person name="Earl A.M."/>
            <person name="Manson A.L."/>
            <person name="Straub T."/>
            <person name="Salamzade R."/>
            <person name="Saavedra J."/>
            <person name="Lebreton F."/>
            <person name="Prichula J."/>
            <person name="Schaufler K."/>
            <person name="Gaca A."/>
            <person name="Sgardioli B."/>
            <person name="Wagenaar J."/>
            <person name="Strong T."/>
        </authorList>
    </citation>
    <scope>NUCLEOTIDE SEQUENCE [LARGE SCALE GENOMIC DNA]</scope>
    <source>
        <strain evidence="2 3">DIV0080</strain>
    </source>
</reference>
<dbReference type="InterPro" id="IPR050361">
    <property type="entry name" value="MPP/UQCRC_Complex"/>
</dbReference>
<dbReference type="Gene3D" id="3.30.830.10">
    <property type="entry name" value="Metalloenzyme, LuxS/M16 peptidase-like"/>
    <property type="match status" value="2"/>
</dbReference>